<dbReference type="Proteomes" id="UP001501352">
    <property type="component" value="Unassembled WGS sequence"/>
</dbReference>
<evidence type="ECO:0000313" key="2">
    <source>
        <dbReference type="EMBL" id="GAA0624921.1"/>
    </source>
</evidence>
<reference evidence="2 3" key="1">
    <citation type="journal article" date="2019" name="Int. J. Syst. Evol. Microbiol.">
        <title>The Global Catalogue of Microorganisms (GCM) 10K type strain sequencing project: providing services to taxonomists for standard genome sequencing and annotation.</title>
        <authorList>
            <consortium name="The Broad Institute Genomics Platform"/>
            <consortium name="The Broad Institute Genome Sequencing Center for Infectious Disease"/>
            <person name="Wu L."/>
            <person name="Ma J."/>
        </authorList>
    </citation>
    <scope>NUCLEOTIDE SEQUENCE [LARGE SCALE GENOMIC DNA]</scope>
    <source>
        <strain evidence="2 3">JCM 12928</strain>
    </source>
</reference>
<organism evidence="2 3">
    <name type="scientific">Brevundimonas kwangchunensis</name>
    <dbReference type="NCBI Taxonomy" id="322163"/>
    <lineage>
        <taxon>Bacteria</taxon>
        <taxon>Pseudomonadati</taxon>
        <taxon>Pseudomonadota</taxon>
        <taxon>Alphaproteobacteria</taxon>
        <taxon>Caulobacterales</taxon>
        <taxon>Caulobacteraceae</taxon>
        <taxon>Brevundimonas</taxon>
    </lineage>
</organism>
<keyword evidence="1" id="KW-0812">Transmembrane</keyword>
<dbReference type="RefSeq" id="WP_343793645.1">
    <property type="nucleotide sequence ID" value="NZ_BAAAGA010000005.1"/>
</dbReference>
<proteinExistence type="predicted"/>
<feature type="transmembrane region" description="Helical" evidence="1">
    <location>
        <begin position="38"/>
        <end position="58"/>
    </location>
</feature>
<name>A0ABN1GZX1_9CAUL</name>
<evidence type="ECO:0000313" key="3">
    <source>
        <dbReference type="Proteomes" id="UP001501352"/>
    </source>
</evidence>
<feature type="transmembrane region" description="Helical" evidence="1">
    <location>
        <begin position="12"/>
        <end position="32"/>
    </location>
</feature>
<feature type="transmembrane region" description="Helical" evidence="1">
    <location>
        <begin position="106"/>
        <end position="124"/>
    </location>
</feature>
<gene>
    <name evidence="2" type="ORF">GCM10009422_21780</name>
</gene>
<feature type="transmembrane region" description="Helical" evidence="1">
    <location>
        <begin position="79"/>
        <end position="100"/>
    </location>
</feature>
<keyword evidence="1" id="KW-0472">Membrane</keyword>
<keyword evidence="1" id="KW-1133">Transmembrane helix</keyword>
<dbReference type="EMBL" id="BAAAGA010000005">
    <property type="protein sequence ID" value="GAA0624921.1"/>
    <property type="molecule type" value="Genomic_DNA"/>
</dbReference>
<protein>
    <submittedName>
        <fullName evidence="2">Uncharacterized protein</fullName>
    </submittedName>
</protein>
<keyword evidence="3" id="KW-1185">Reference proteome</keyword>
<evidence type="ECO:0000256" key="1">
    <source>
        <dbReference type="SAM" id="Phobius"/>
    </source>
</evidence>
<accession>A0ABN1GZX1</accession>
<sequence length="140" mass="14843">MQLGIRSREALLGRLKIGALAGFIPLSAGLLLPPVYAGPIMTAMLVIAALAFAGKGTLPHYDVSSVPADARRRFLVESSCWMLAALVSYGVVFALLFIAAPFSTKAGFGHLALIAATISWIMFIRSSERHLKLAGSNASR</sequence>
<comment type="caution">
    <text evidence="2">The sequence shown here is derived from an EMBL/GenBank/DDBJ whole genome shotgun (WGS) entry which is preliminary data.</text>
</comment>